<evidence type="ECO:0000313" key="1">
    <source>
        <dbReference type="EMBL" id="CAB4332077.1"/>
    </source>
</evidence>
<gene>
    <name evidence="2" type="ORF">UFOPK2510_00666</name>
    <name evidence="3" type="ORF">UFOPK2718_00877</name>
    <name evidence="4" type="ORF">UFOPK2936_01251</name>
    <name evidence="5" type="ORF">UFOPK3174_01133</name>
    <name evidence="6" type="ORF">UFOPK3328_00734</name>
    <name evidence="7" type="ORF">UFOPK3779_01375</name>
    <name evidence="8" type="ORF">UFOPK3913_00866</name>
    <name evidence="1" type="ORF">UFOPK4107_00280</name>
    <name evidence="9" type="ORF">UFOPK4403_00470</name>
</gene>
<dbReference type="AlphaFoldDB" id="A0A6J7KCY3"/>
<dbReference type="EMBL" id="CAEZXO010000003">
    <property type="protein sequence ID" value="CAB4690662.1"/>
    <property type="molecule type" value="Genomic_DNA"/>
</dbReference>
<name>A0A6J7KCY3_9ZZZZ</name>
<dbReference type="EMBL" id="CAEZZW010000007">
    <property type="protein sequence ID" value="CAB4785385.1"/>
    <property type="molecule type" value="Genomic_DNA"/>
</dbReference>
<evidence type="ECO:0000313" key="2">
    <source>
        <dbReference type="EMBL" id="CAB4690662.1"/>
    </source>
</evidence>
<protein>
    <submittedName>
        <fullName evidence="7">Unannotated protein</fullName>
    </submittedName>
</protein>
<evidence type="ECO:0000313" key="7">
    <source>
        <dbReference type="EMBL" id="CAB4953397.1"/>
    </source>
</evidence>
<dbReference type="EMBL" id="CAFBQX010000002">
    <property type="protein sequence ID" value="CAB5070825.1"/>
    <property type="molecule type" value="Genomic_DNA"/>
</dbReference>
<dbReference type="EMBL" id="CAFBNH010000009">
    <property type="protein sequence ID" value="CAB4953397.1"/>
    <property type="molecule type" value="Genomic_DNA"/>
</dbReference>
<sequence>MAIVSITIELVAEIPVTVNESDRKEGQSYVDLVTDAATAFMENNDLNQLDFQVKVVGDVIAAE</sequence>
<organism evidence="7">
    <name type="scientific">freshwater metagenome</name>
    <dbReference type="NCBI Taxonomy" id="449393"/>
    <lineage>
        <taxon>unclassified sequences</taxon>
        <taxon>metagenomes</taxon>
        <taxon>ecological metagenomes</taxon>
    </lineage>
</organism>
<reference evidence="7" key="1">
    <citation type="submission" date="2020-05" db="EMBL/GenBank/DDBJ databases">
        <authorList>
            <person name="Chiriac C."/>
            <person name="Salcher M."/>
            <person name="Ghai R."/>
            <person name="Kavagutti S V."/>
        </authorList>
    </citation>
    <scope>NUCLEOTIDE SEQUENCE</scope>
</reference>
<evidence type="ECO:0000313" key="9">
    <source>
        <dbReference type="EMBL" id="CAB5070825.1"/>
    </source>
</evidence>
<dbReference type="EMBL" id="CAFABH010000020">
    <property type="protein sequence ID" value="CAB4831395.1"/>
    <property type="molecule type" value="Genomic_DNA"/>
</dbReference>
<evidence type="ECO:0000313" key="8">
    <source>
        <dbReference type="EMBL" id="CAB4977089.1"/>
    </source>
</evidence>
<accession>A0A6J7KCY3</accession>
<proteinExistence type="predicted"/>
<evidence type="ECO:0000313" key="5">
    <source>
        <dbReference type="EMBL" id="CAB4831395.1"/>
    </source>
</evidence>
<dbReference type="EMBL" id="CAEZYM010000007">
    <property type="protein sequence ID" value="CAB4725721.1"/>
    <property type="molecule type" value="Genomic_DNA"/>
</dbReference>
<evidence type="ECO:0000313" key="3">
    <source>
        <dbReference type="EMBL" id="CAB4725721.1"/>
    </source>
</evidence>
<dbReference type="EMBL" id="CAESAE010000002">
    <property type="protein sequence ID" value="CAB4332077.1"/>
    <property type="molecule type" value="Genomic_DNA"/>
</dbReference>
<evidence type="ECO:0000313" key="4">
    <source>
        <dbReference type="EMBL" id="CAB4785385.1"/>
    </source>
</evidence>
<dbReference type="EMBL" id="CAFBOC010000008">
    <property type="protein sequence ID" value="CAB4977089.1"/>
    <property type="molecule type" value="Genomic_DNA"/>
</dbReference>
<dbReference type="EMBL" id="CAFBLD010000004">
    <property type="protein sequence ID" value="CAB4865393.1"/>
    <property type="molecule type" value="Genomic_DNA"/>
</dbReference>
<evidence type="ECO:0000313" key="6">
    <source>
        <dbReference type="EMBL" id="CAB4865393.1"/>
    </source>
</evidence>